<keyword evidence="4" id="KW-0732">Signal</keyword>
<evidence type="ECO:0000256" key="4">
    <source>
        <dbReference type="SAM" id="SignalP"/>
    </source>
</evidence>
<evidence type="ECO:0000313" key="6">
    <source>
        <dbReference type="EMBL" id="MVO15992.1"/>
    </source>
</evidence>
<keyword evidence="3" id="KW-0472">Membrane</keyword>
<keyword evidence="2" id="KW-0812">Transmembrane</keyword>
<feature type="domain" description="Bacterial surface antigen (D15)" evidence="5">
    <location>
        <begin position="406"/>
        <end position="603"/>
    </location>
</feature>
<dbReference type="Proteomes" id="UP000478892">
    <property type="component" value="Unassembled WGS sequence"/>
</dbReference>
<dbReference type="Gene3D" id="2.40.160.50">
    <property type="entry name" value="membrane protein fhac: a member of the omp85/tpsb transporter family"/>
    <property type="match status" value="1"/>
</dbReference>
<keyword evidence="7" id="KW-1185">Reference proteome</keyword>
<evidence type="ECO:0000313" key="7">
    <source>
        <dbReference type="Proteomes" id="UP000478892"/>
    </source>
</evidence>
<organism evidence="6 7">
    <name type="scientific">Parasedimentitalea huanghaiensis</name>
    <dbReference type="NCBI Taxonomy" id="2682100"/>
    <lineage>
        <taxon>Bacteria</taxon>
        <taxon>Pseudomonadati</taxon>
        <taxon>Pseudomonadota</taxon>
        <taxon>Alphaproteobacteria</taxon>
        <taxon>Rhodobacterales</taxon>
        <taxon>Paracoccaceae</taxon>
        <taxon>Parasedimentitalea</taxon>
    </lineage>
</organism>
<evidence type="ECO:0000256" key="1">
    <source>
        <dbReference type="ARBA" id="ARBA00004370"/>
    </source>
</evidence>
<dbReference type="EMBL" id="WQLV01000005">
    <property type="protein sequence ID" value="MVO15992.1"/>
    <property type="molecule type" value="Genomic_DNA"/>
</dbReference>
<name>A0A6L6WJT2_9RHOB</name>
<dbReference type="RefSeq" id="WP_157022251.1">
    <property type="nucleotide sequence ID" value="NZ_WQLV01000005.1"/>
</dbReference>
<proteinExistence type="predicted"/>
<feature type="signal peptide" evidence="4">
    <location>
        <begin position="1"/>
        <end position="31"/>
    </location>
</feature>
<dbReference type="AlphaFoldDB" id="A0A6L6WJT2"/>
<accession>A0A6L6WJT2</accession>
<dbReference type="InterPro" id="IPR000184">
    <property type="entry name" value="Bac_surfAg_D15"/>
</dbReference>
<dbReference type="InterPro" id="IPR039910">
    <property type="entry name" value="D15-like"/>
</dbReference>
<sequence length="603" mass="64849">MYLFCYPRHILHAFLIGFCSLGIALPDPAQAATTSLAAPGADEDLTEQLRSASAVLSVPPDIDVQGLLATALSDYRTLVQVLYDRGYFSPEVHIRLDGREAASIQPLYPPRTINTIAITVKPGARFTFGEARVTPLPNPSDVELPESFAPGQTASTGAIRDASHAGLKAWRHAGHAKVALQDQDITANHLQSRLNATLHLAPGPKLRFGQLRQTGQTAVNAEAIRRIAGFPTGEVYHPDDLAKVGTRLRRTGTFSTVSLTEAPQANPDGTLDFAANFEDLPQRRLTFGAELSSSDGLELTGSWMHRNLFGNAEKLRFEMRLSGLGGSTDIDGRIALRLDRPATLGPDDNTYYLLEVERLDEEHYKATRGLGAIGVRRVFSDTLFAEGSIGFESILAEDVFGKRRFKFLEGNLRVEKDRRNNRVSATSGYYMDARVVPFIGLDDSKSGAQLKLDGRIYYSLGSSENIVLAGRLQLGSVVGPALNEVSPTMLFFSGGAGSVRGHEYQSLGVPVAGGTAGGKGYLALSTEVRGKVTDKISLVGFYDLGLVDADSFVSNSSERHAGAGIGLRYDVAGIGPIRLDLAYPVDGGSTDGLQFYIGIGQAF</sequence>
<dbReference type="PANTHER" id="PTHR12815">
    <property type="entry name" value="SORTING AND ASSEMBLY MACHINERY SAMM50 PROTEIN FAMILY MEMBER"/>
    <property type="match status" value="1"/>
</dbReference>
<feature type="chain" id="PRO_5026854448" evidence="4">
    <location>
        <begin position="32"/>
        <end position="603"/>
    </location>
</feature>
<gene>
    <name evidence="6" type="ORF">GO984_09230</name>
</gene>
<protein>
    <submittedName>
        <fullName evidence="6">BamA/TamA family outer membrane protein</fullName>
    </submittedName>
</protein>
<evidence type="ECO:0000256" key="3">
    <source>
        <dbReference type="ARBA" id="ARBA00023136"/>
    </source>
</evidence>
<keyword evidence="2" id="KW-1134">Transmembrane beta strand</keyword>
<comment type="subcellular location">
    <subcellularLocation>
        <location evidence="1">Membrane</location>
    </subcellularLocation>
</comment>
<reference evidence="6 7" key="1">
    <citation type="submission" date="2019-12" db="EMBL/GenBank/DDBJ databases">
        <authorList>
            <person name="Zhang Y.-J."/>
        </authorList>
    </citation>
    <scope>NUCLEOTIDE SEQUENCE [LARGE SCALE GENOMIC DNA]</scope>
    <source>
        <strain evidence="6 7">CY05</strain>
    </source>
</reference>
<dbReference type="PANTHER" id="PTHR12815:SF42">
    <property type="entry name" value="BACTERIAL SURFACE ANTIGEN (D15) DOMAIN-CONTAINING PROTEIN"/>
    <property type="match status" value="1"/>
</dbReference>
<evidence type="ECO:0000256" key="2">
    <source>
        <dbReference type="ARBA" id="ARBA00022452"/>
    </source>
</evidence>
<dbReference type="Gene3D" id="3.10.20.310">
    <property type="entry name" value="membrane protein fhac"/>
    <property type="match status" value="1"/>
</dbReference>
<dbReference type="GO" id="GO:0019867">
    <property type="term" value="C:outer membrane"/>
    <property type="evidence" value="ECO:0007669"/>
    <property type="project" value="InterPro"/>
</dbReference>
<evidence type="ECO:0000259" key="5">
    <source>
        <dbReference type="Pfam" id="PF01103"/>
    </source>
</evidence>
<comment type="caution">
    <text evidence="6">The sequence shown here is derived from an EMBL/GenBank/DDBJ whole genome shotgun (WGS) entry which is preliminary data.</text>
</comment>
<dbReference type="Pfam" id="PF01103">
    <property type="entry name" value="Omp85"/>
    <property type="match status" value="1"/>
</dbReference>